<gene>
    <name evidence="1" type="ORF">QE109_06570</name>
</gene>
<proteinExistence type="predicted"/>
<evidence type="ECO:0000313" key="1">
    <source>
        <dbReference type="EMBL" id="MDH8677803.1"/>
    </source>
</evidence>
<sequence>MKHRQIICGTNNCCTAENNDVHIVLNGTGLLLVIDNYDAKVMRLKGKIRFLLKMRVAQ</sequence>
<reference evidence="1 2" key="1">
    <citation type="submission" date="2023-04" db="EMBL/GenBank/DDBJ databases">
        <title>Fusibacter bizertensis strain WBS, isolated from littoral bottom sediments of the Arctic seas - biochemical and genomic analysis.</title>
        <authorList>
            <person name="Brioukhanov A.L."/>
        </authorList>
    </citation>
    <scope>NUCLEOTIDE SEQUENCE [LARGE SCALE GENOMIC DNA]</scope>
    <source>
        <strain evidence="1 2">WBS</strain>
    </source>
</reference>
<keyword evidence="2" id="KW-1185">Reference proteome</keyword>
<dbReference type="EMBL" id="JARYZI010000003">
    <property type="protein sequence ID" value="MDH8677803.1"/>
    <property type="molecule type" value="Genomic_DNA"/>
</dbReference>
<protein>
    <submittedName>
        <fullName evidence="1">Uncharacterized protein</fullName>
    </submittedName>
</protein>
<comment type="caution">
    <text evidence="1">The sequence shown here is derived from an EMBL/GenBank/DDBJ whole genome shotgun (WGS) entry which is preliminary data.</text>
</comment>
<accession>A0ABT6NBK3</accession>
<dbReference type="Proteomes" id="UP001158045">
    <property type="component" value="Unassembled WGS sequence"/>
</dbReference>
<evidence type="ECO:0000313" key="2">
    <source>
        <dbReference type="Proteomes" id="UP001158045"/>
    </source>
</evidence>
<dbReference type="RefSeq" id="WP_281093624.1">
    <property type="nucleotide sequence ID" value="NZ_JARYZI010000003.1"/>
</dbReference>
<name>A0ABT6NBK3_9FIRM</name>
<organism evidence="1 2">
    <name type="scientific">Fusibacter bizertensis</name>
    <dbReference type="NCBI Taxonomy" id="1488331"/>
    <lineage>
        <taxon>Bacteria</taxon>
        <taxon>Bacillati</taxon>
        <taxon>Bacillota</taxon>
        <taxon>Clostridia</taxon>
        <taxon>Eubacteriales</taxon>
        <taxon>Eubacteriales Family XII. Incertae Sedis</taxon>
        <taxon>Fusibacter</taxon>
    </lineage>
</organism>